<proteinExistence type="predicted"/>
<organism evidence="1 2">
    <name type="scientific">Pseudomonas koreensis</name>
    <dbReference type="NCBI Taxonomy" id="198620"/>
    <lineage>
        <taxon>Bacteria</taxon>
        <taxon>Pseudomonadati</taxon>
        <taxon>Pseudomonadota</taxon>
        <taxon>Gammaproteobacteria</taxon>
        <taxon>Pseudomonadales</taxon>
        <taxon>Pseudomonadaceae</taxon>
        <taxon>Pseudomonas</taxon>
    </lineage>
</organism>
<evidence type="ECO:0000313" key="2">
    <source>
        <dbReference type="Proteomes" id="UP000288002"/>
    </source>
</evidence>
<dbReference type="AlphaFoldDB" id="A0AA94END6"/>
<dbReference type="InterPro" id="IPR058601">
    <property type="entry name" value="Phage_phiTE_015-like"/>
</dbReference>
<comment type="caution">
    <text evidence="1">The sequence shown here is derived from an EMBL/GenBank/DDBJ whole genome shotgun (WGS) entry which is preliminary data.</text>
</comment>
<gene>
    <name evidence="1" type="ORF">A9HBioS_3101</name>
</gene>
<accession>A0AA94END6</accession>
<reference evidence="1 2" key="1">
    <citation type="submission" date="2016-10" db="EMBL/GenBank/DDBJ databases">
        <title>Search of new enzymes for the oxidation of sulfur compounds.</title>
        <authorList>
            <person name="Novo A."/>
            <person name="Moreira I.S."/>
            <person name="Castro P.M."/>
        </authorList>
    </citation>
    <scope>NUCLEOTIDE SEQUENCE [LARGE SCALE GENOMIC DNA]</scope>
    <source>
        <strain evidence="1 2">A9</strain>
    </source>
</reference>
<sequence>MSEKVREQFEVWATEQAIAHKYEHMQHLLKRHPETGQYNTTWVDSAWMGWQASREWLVIELPSPAVSGGNCIRYHAIRDCLEAAGLKVANQ</sequence>
<dbReference type="EMBL" id="MKWS01000009">
    <property type="protein sequence ID" value="RVD77078.1"/>
    <property type="molecule type" value="Genomic_DNA"/>
</dbReference>
<dbReference type="Proteomes" id="UP000288002">
    <property type="component" value="Unassembled WGS sequence"/>
</dbReference>
<evidence type="ECO:0000313" key="1">
    <source>
        <dbReference type="EMBL" id="RVD77078.1"/>
    </source>
</evidence>
<protein>
    <submittedName>
        <fullName evidence="1">Uncharacterized protein</fullName>
    </submittedName>
</protein>
<dbReference type="Pfam" id="PF26207">
    <property type="entry name" value="Phage_phiTE_015"/>
    <property type="match status" value="1"/>
</dbReference>
<name>A0AA94END6_9PSED</name>
<dbReference type="RefSeq" id="WP_127650028.1">
    <property type="nucleotide sequence ID" value="NZ_MKWS01000009.1"/>
</dbReference>